<proteinExistence type="predicted"/>
<protein>
    <submittedName>
        <fullName evidence="2">DDE_3 domain-containing protein</fullName>
    </submittedName>
</protein>
<evidence type="ECO:0000313" key="1">
    <source>
        <dbReference type="Proteomes" id="UP000095286"/>
    </source>
</evidence>
<reference evidence="2" key="1">
    <citation type="submission" date="2016-11" db="UniProtKB">
        <authorList>
            <consortium name="WormBaseParasite"/>
        </authorList>
    </citation>
    <scope>IDENTIFICATION</scope>
    <source>
        <strain evidence="2">KR3021</strain>
    </source>
</reference>
<dbReference type="WBParaSite" id="RSKR_0000275800.1">
    <property type="protein sequence ID" value="RSKR_0000275800.1"/>
    <property type="gene ID" value="RSKR_0000275800"/>
</dbReference>
<sequence>MTLAPLESPFLALQDTCYCYVVPFEIIEMRKEERDAVAKKVVKKYKKLGKEKVKDVVKIFVEAGYVRRTIEGMIKRYETTGNIVAKSPPGRKKNTRLITKVSKLLEKKPSTSLRNGCSAVGTSKTTFQRIKTKELNRKSYVKVTVPEITPKQATKAKKNIKKIYEKVNNNKMIIVMDDETYVPKDPKNVPGREFYSATSRTGLPLSQRIKTKTKYPGKFMIWQAIDENGNISKPFVTDKSMNWQVYLVCLRQFLFPFIRKHQTGTPVLFWPDMATCHYKKEVLDELRAKNINFVEKIDNAPAVPHLQPIEKFWALCKAEYKKETSPANTIKEMEKVWSKISKRVAKKSGQALFERIRGKLRLTSRKGVYAVLDK</sequence>
<accession>A0AC35TPZ9</accession>
<dbReference type="Proteomes" id="UP000095286">
    <property type="component" value="Unplaced"/>
</dbReference>
<organism evidence="1 2">
    <name type="scientific">Rhabditophanes sp. KR3021</name>
    <dbReference type="NCBI Taxonomy" id="114890"/>
    <lineage>
        <taxon>Eukaryota</taxon>
        <taxon>Metazoa</taxon>
        <taxon>Ecdysozoa</taxon>
        <taxon>Nematoda</taxon>
        <taxon>Chromadorea</taxon>
        <taxon>Rhabditida</taxon>
        <taxon>Tylenchina</taxon>
        <taxon>Panagrolaimomorpha</taxon>
        <taxon>Strongyloidoidea</taxon>
        <taxon>Alloionematidae</taxon>
        <taxon>Rhabditophanes</taxon>
    </lineage>
</organism>
<name>A0AC35TPZ9_9BILA</name>
<evidence type="ECO:0000313" key="2">
    <source>
        <dbReference type="WBParaSite" id="RSKR_0000275800.1"/>
    </source>
</evidence>